<comment type="caution">
    <text evidence="2">The sequence shown here is derived from an EMBL/GenBank/DDBJ whole genome shotgun (WGS) entry which is preliminary data.</text>
</comment>
<organism evidence="2 3">
    <name type="scientific">Candidatus Yanofskybacteria bacterium GW2011_GWE2_40_11</name>
    <dbReference type="NCBI Taxonomy" id="1619033"/>
    <lineage>
        <taxon>Bacteria</taxon>
        <taxon>Candidatus Yanofskyibacteriota</taxon>
    </lineage>
</organism>
<name>A0A0G0T077_9BACT</name>
<evidence type="ECO:0000313" key="3">
    <source>
        <dbReference type="Proteomes" id="UP000034072"/>
    </source>
</evidence>
<gene>
    <name evidence="2" type="ORF">UT75_C0008G0052</name>
</gene>
<feature type="transmembrane region" description="Helical" evidence="1">
    <location>
        <begin position="34"/>
        <end position="54"/>
    </location>
</feature>
<dbReference type="Proteomes" id="UP000034072">
    <property type="component" value="Unassembled WGS sequence"/>
</dbReference>
<keyword evidence="1" id="KW-1133">Transmembrane helix</keyword>
<dbReference type="AlphaFoldDB" id="A0A0G0T077"/>
<evidence type="ECO:0000256" key="1">
    <source>
        <dbReference type="SAM" id="Phobius"/>
    </source>
</evidence>
<keyword evidence="1" id="KW-0472">Membrane</keyword>
<dbReference type="EMBL" id="LBXZ01000008">
    <property type="protein sequence ID" value="KKR40530.1"/>
    <property type="molecule type" value="Genomic_DNA"/>
</dbReference>
<sequence>MENSQNIKIDLKSPIFQPRPGWGGILKNWAKNNIYSSLIPILVIAGVLSGIHIMSRKYSEFANREMGATLAAISKPTIELTAQKGQGVAHLARQALDTYLADNPGQQLSIGQKIFIETYLANLYQDRQIQIGDRITFQKDDMIIAIEKSRSLTTGQLAEWEKYNKKNN</sequence>
<proteinExistence type="predicted"/>
<accession>A0A0G0T077</accession>
<keyword evidence="1" id="KW-0812">Transmembrane</keyword>
<protein>
    <submittedName>
        <fullName evidence="2">Uncharacterized protein</fullName>
    </submittedName>
</protein>
<evidence type="ECO:0000313" key="2">
    <source>
        <dbReference type="EMBL" id="KKR40530.1"/>
    </source>
</evidence>
<reference evidence="2 3" key="1">
    <citation type="journal article" date="2015" name="Nature">
        <title>rRNA introns, odd ribosomes, and small enigmatic genomes across a large radiation of phyla.</title>
        <authorList>
            <person name="Brown C.T."/>
            <person name="Hug L.A."/>
            <person name="Thomas B.C."/>
            <person name="Sharon I."/>
            <person name="Castelle C.J."/>
            <person name="Singh A."/>
            <person name="Wilkins M.J."/>
            <person name="Williams K.H."/>
            <person name="Banfield J.F."/>
        </authorList>
    </citation>
    <scope>NUCLEOTIDE SEQUENCE [LARGE SCALE GENOMIC DNA]</scope>
</reference>